<keyword evidence="3" id="KW-1185">Reference proteome</keyword>
<evidence type="ECO:0008006" key="4">
    <source>
        <dbReference type="Google" id="ProtNLM"/>
    </source>
</evidence>
<dbReference type="EMBL" id="BLKX01000001">
    <property type="protein sequence ID" value="GFG78981.1"/>
    <property type="molecule type" value="Genomic_DNA"/>
</dbReference>
<feature type="region of interest" description="Disordered" evidence="1">
    <location>
        <begin position="1"/>
        <end position="80"/>
    </location>
</feature>
<name>A0ABQ1C3H2_9MYCO</name>
<dbReference type="Proteomes" id="UP000465240">
    <property type="component" value="Unassembled WGS sequence"/>
</dbReference>
<feature type="compositionally biased region" description="Basic and acidic residues" evidence="1">
    <location>
        <begin position="51"/>
        <end position="64"/>
    </location>
</feature>
<dbReference type="RefSeq" id="WP_120792663.1">
    <property type="nucleotide sequence ID" value="NZ_BLKX01000001.1"/>
</dbReference>
<feature type="region of interest" description="Disordered" evidence="1">
    <location>
        <begin position="151"/>
        <end position="188"/>
    </location>
</feature>
<evidence type="ECO:0000313" key="3">
    <source>
        <dbReference type="Proteomes" id="UP000465240"/>
    </source>
</evidence>
<protein>
    <recommendedName>
        <fullName evidence="4">Scaffolding protein</fullName>
    </recommendedName>
</protein>
<proteinExistence type="predicted"/>
<feature type="compositionally biased region" description="Acidic residues" evidence="1">
    <location>
        <begin position="34"/>
        <end position="50"/>
    </location>
</feature>
<evidence type="ECO:0000313" key="2">
    <source>
        <dbReference type="EMBL" id="GFG78981.1"/>
    </source>
</evidence>
<feature type="compositionally biased region" description="Low complexity" evidence="1">
    <location>
        <begin position="1"/>
        <end position="23"/>
    </location>
</feature>
<evidence type="ECO:0000256" key="1">
    <source>
        <dbReference type="SAM" id="MobiDB-lite"/>
    </source>
</evidence>
<comment type="caution">
    <text evidence="2">The sequence shown here is derived from an EMBL/GenBank/DDBJ whole genome shotgun (WGS) entry which is preliminary data.</text>
</comment>
<accession>A0ABQ1C3H2</accession>
<organism evidence="2 3">
    <name type="scientific">Mycobacterium paragordonae</name>
    <dbReference type="NCBI Taxonomy" id="1389713"/>
    <lineage>
        <taxon>Bacteria</taxon>
        <taxon>Bacillati</taxon>
        <taxon>Actinomycetota</taxon>
        <taxon>Actinomycetes</taxon>
        <taxon>Mycobacteriales</taxon>
        <taxon>Mycobacteriaceae</taxon>
        <taxon>Mycobacterium</taxon>
    </lineage>
</organism>
<gene>
    <name evidence="2" type="ORF">MPRG_22570</name>
</gene>
<reference evidence="2 3" key="1">
    <citation type="journal article" date="2019" name="Emerg. Microbes Infect.">
        <title>Comprehensive subspecies identification of 175 nontuberculous mycobacteria species based on 7547 genomic profiles.</title>
        <authorList>
            <person name="Matsumoto Y."/>
            <person name="Kinjo T."/>
            <person name="Motooka D."/>
            <person name="Nabeya D."/>
            <person name="Jung N."/>
            <person name="Uechi K."/>
            <person name="Horii T."/>
            <person name="Iida T."/>
            <person name="Fujita J."/>
            <person name="Nakamura S."/>
        </authorList>
    </citation>
    <scope>NUCLEOTIDE SEQUENCE [LARGE SCALE GENOMIC DNA]</scope>
    <source>
        <strain evidence="2 3">JCM 18565</strain>
    </source>
</reference>
<sequence length="188" mass="19258">MTAPADTAAPADIAAMPDASASPEAQPPATEPLAADDSDEQDNTGDDDAQDDQHDNTEHDDGPDNGRAARQAASYRRQLRAAEDSLVAANAALGLQQQAIVDAAIVAAGFDPQFAKLLETTAGLADLTDDHGLIDAAKVRDAIRTTAQTFGVAPKQRPPAPTPGQGRPNGTASAGWSSLLGDAARGRL</sequence>